<comment type="caution">
    <text evidence="1">The sequence shown here is derived from an EMBL/GenBank/DDBJ whole genome shotgun (WGS) entry which is preliminary data.</text>
</comment>
<evidence type="ECO:0000313" key="2">
    <source>
        <dbReference type="Proteomes" id="UP000693942"/>
    </source>
</evidence>
<proteinExistence type="predicted"/>
<reference evidence="1" key="1">
    <citation type="submission" date="2021-04" db="EMBL/GenBank/DDBJ databases">
        <title>First draft genome resource for Brassicaceae pathogens Fusarium oxysporum f. sp. raphani and Fusarium oxysporum f. sp. rapae.</title>
        <authorList>
            <person name="Asai S."/>
        </authorList>
    </citation>
    <scope>NUCLEOTIDE SEQUENCE</scope>
    <source>
        <strain evidence="1">Tf1262</strain>
    </source>
</reference>
<accession>A0A8J5NRB3</accession>
<evidence type="ECO:0000313" key="1">
    <source>
        <dbReference type="EMBL" id="KAG7410125.1"/>
    </source>
</evidence>
<protein>
    <submittedName>
        <fullName evidence="1">Uncharacterized protein</fullName>
    </submittedName>
</protein>
<sequence length="138" mass="15069">MEHLGIATNSSTPNSLYGQQILRFRCDTQQHPLLYKMHITKFIVAVVLPLLAAANEHVGCKCNTGDATCLEVACNSYSAAGVFFNKPKGHEDSVFSQTKDGKCYAVYNNGKEFLTFKGLGGKEWRIQCETHCGGGSTC</sequence>
<dbReference type="Proteomes" id="UP000693942">
    <property type="component" value="Unassembled WGS sequence"/>
</dbReference>
<dbReference type="EMBL" id="JAELUR010000027">
    <property type="protein sequence ID" value="KAG7410125.1"/>
    <property type="molecule type" value="Genomic_DNA"/>
</dbReference>
<gene>
    <name evidence="1" type="ORF">Forpi1262_v017810</name>
</gene>
<organism evidence="1 2">
    <name type="scientific">Fusarium oxysporum f. sp. raphani</name>
    <dbReference type="NCBI Taxonomy" id="96318"/>
    <lineage>
        <taxon>Eukaryota</taxon>
        <taxon>Fungi</taxon>
        <taxon>Dikarya</taxon>
        <taxon>Ascomycota</taxon>
        <taxon>Pezizomycotina</taxon>
        <taxon>Sordariomycetes</taxon>
        <taxon>Hypocreomycetidae</taxon>
        <taxon>Hypocreales</taxon>
        <taxon>Nectriaceae</taxon>
        <taxon>Fusarium</taxon>
        <taxon>Fusarium oxysporum species complex</taxon>
    </lineage>
</organism>
<name>A0A8J5NRB3_FUSOX</name>
<dbReference type="AlphaFoldDB" id="A0A8J5NRB3"/>